<feature type="signal peptide" evidence="7">
    <location>
        <begin position="1"/>
        <end position="22"/>
    </location>
</feature>
<keyword evidence="5" id="KW-0325">Glycoprotein</keyword>
<dbReference type="PROSITE" id="PS50835">
    <property type="entry name" value="IG_LIKE"/>
    <property type="match status" value="1"/>
</dbReference>
<dbReference type="Ensembl" id="ENSATET00000001205.3">
    <property type="protein sequence ID" value="ENSATEP00000001184.1"/>
    <property type="gene ID" value="ENSATEG00000000861.3"/>
</dbReference>
<dbReference type="Gene3D" id="3.10.320.10">
    <property type="entry name" value="Class II Histocompatibility Antigen, M Beta Chain, Chain B, domain 1"/>
    <property type="match status" value="1"/>
</dbReference>
<reference evidence="9" key="3">
    <citation type="submission" date="2025-09" db="UniProtKB">
        <authorList>
            <consortium name="Ensembl"/>
        </authorList>
    </citation>
    <scope>IDENTIFICATION</scope>
</reference>
<dbReference type="SUPFAM" id="SSF54452">
    <property type="entry name" value="MHC antigen-recognition domain"/>
    <property type="match status" value="1"/>
</dbReference>
<keyword evidence="4" id="KW-1015">Disulfide bond</keyword>
<reference evidence="9" key="2">
    <citation type="submission" date="2025-08" db="UniProtKB">
        <authorList>
            <consortium name="Ensembl"/>
        </authorList>
    </citation>
    <scope>IDENTIFICATION</scope>
</reference>
<dbReference type="InterPro" id="IPR000353">
    <property type="entry name" value="MHC_II_b_N"/>
</dbReference>
<comment type="subcellular location">
    <subcellularLocation>
        <location evidence="1">Membrane</location>
        <topology evidence="1">Single-pass type I membrane protein</topology>
    </subcellularLocation>
</comment>
<evidence type="ECO:0000256" key="7">
    <source>
        <dbReference type="SAM" id="SignalP"/>
    </source>
</evidence>
<name>A0A3Q1H0T7_ANATE</name>
<dbReference type="PANTHER" id="PTHR19944">
    <property type="entry name" value="MHC CLASS II-RELATED"/>
    <property type="match status" value="1"/>
</dbReference>
<accession>A0A3Q1H0T7</accession>
<evidence type="ECO:0000256" key="4">
    <source>
        <dbReference type="ARBA" id="ARBA00023157"/>
    </source>
</evidence>
<evidence type="ECO:0000313" key="9">
    <source>
        <dbReference type="Ensembl" id="ENSATEP00000001184.1"/>
    </source>
</evidence>
<evidence type="ECO:0000259" key="8">
    <source>
        <dbReference type="PROSITE" id="PS50835"/>
    </source>
</evidence>
<dbReference type="AlphaFoldDB" id="A0A3Q1H0T7"/>
<dbReference type="GeneTree" id="ENSGT00950000183127"/>
<dbReference type="SUPFAM" id="SSF48726">
    <property type="entry name" value="Immunoglobulin"/>
    <property type="match status" value="1"/>
</dbReference>
<dbReference type="Proteomes" id="UP000265040">
    <property type="component" value="Chromosome 16"/>
</dbReference>
<protein>
    <recommendedName>
        <fullName evidence="8">Ig-like domain-containing protein</fullName>
    </recommendedName>
</protein>
<dbReference type="InterPro" id="IPR050160">
    <property type="entry name" value="MHC/Immunoglobulin"/>
</dbReference>
<sequence length="257" mass="29276">MSHAHTFFTLFLLFLAFSTTRALYGHAVVRCLFSSHDGHDAVYLEQYYFNKLLMGQYNSTLGKMVGYTNSTKKIADGLNRNEQFMDLQTWKTKRCKREVPLVYSGLLNPVEPYIRLRSEKAASSKHPGMLICSAYDFYPKQIRVTWLRDGKETTSDVTSTDELPNGNWLYQIHSYLEYTPTSGEKITCMVEHASFQKPMLYDWEPVSNPGMNKIAVGSAGLLLGLVFLVVAVINYKKKSPARMSVPTTEVLYPEHTL</sequence>
<dbReference type="SMART" id="SM00407">
    <property type="entry name" value="IGc1"/>
    <property type="match status" value="1"/>
</dbReference>
<dbReference type="GO" id="GO:0006955">
    <property type="term" value="P:immune response"/>
    <property type="evidence" value="ECO:0007669"/>
    <property type="project" value="InterPro"/>
</dbReference>
<dbReference type="InterPro" id="IPR013783">
    <property type="entry name" value="Ig-like_fold"/>
</dbReference>
<reference evidence="9" key="1">
    <citation type="submission" date="2021-04" db="EMBL/GenBank/DDBJ databases">
        <authorList>
            <consortium name="Wellcome Sanger Institute Data Sharing"/>
        </authorList>
    </citation>
    <scope>NUCLEOTIDE SEQUENCE [LARGE SCALE GENOMIC DNA]</scope>
</reference>
<dbReference type="Pfam" id="PF07654">
    <property type="entry name" value="C1-set"/>
    <property type="match status" value="1"/>
</dbReference>
<dbReference type="InterPro" id="IPR003597">
    <property type="entry name" value="Ig_C1-set"/>
</dbReference>
<dbReference type="OMA" id="QGESECH"/>
<feature type="domain" description="Ig-like" evidence="8">
    <location>
        <begin position="112"/>
        <end position="207"/>
    </location>
</feature>
<dbReference type="InterPro" id="IPR014745">
    <property type="entry name" value="MHC_II_a/b_N"/>
</dbReference>
<dbReference type="InterPro" id="IPR036179">
    <property type="entry name" value="Ig-like_dom_sf"/>
</dbReference>
<feature type="chain" id="PRO_5018703097" description="Ig-like domain-containing protein" evidence="7">
    <location>
        <begin position="23"/>
        <end position="257"/>
    </location>
</feature>
<dbReference type="SMART" id="SM00921">
    <property type="entry name" value="MHC_II_beta"/>
    <property type="match status" value="1"/>
</dbReference>
<evidence type="ECO:0000256" key="3">
    <source>
        <dbReference type="ARBA" id="ARBA00022989"/>
    </source>
</evidence>
<keyword evidence="2 6" id="KW-0812">Transmembrane</keyword>
<keyword evidence="7" id="KW-0732">Signal</keyword>
<evidence type="ECO:0000256" key="6">
    <source>
        <dbReference type="SAM" id="Phobius"/>
    </source>
</evidence>
<dbReference type="InterPro" id="IPR011162">
    <property type="entry name" value="MHC_I/II-like_Ag-recog"/>
</dbReference>
<evidence type="ECO:0000256" key="5">
    <source>
        <dbReference type="ARBA" id="ARBA00023180"/>
    </source>
</evidence>
<evidence type="ECO:0000256" key="2">
    <source>
        <dbReference type="ARBA" id="ARBA00022692"/>
    </source>
</evidence>
<dbReference type="Gene3D" id="2.60.40.10">
    <property type="entry name" value="Immunoglobulins"/>
    <property type="match status" value="1"/>
</dbReference>
<feature type="transmembrane region" description="Helical" evidence="6">
    <location>
        <begin position="214"/>
        <end position="235"/>
    </location>
</feature>
<dbReference type="OrthoDB" id="9940220at2759"/>
<evidence type="ECO:0000256" key="1">
    <source>
        <dbReference type="ARBA" id="ARBA00004479"/>
    </source>
</evidence>
<keyword evidence="10" id="KW-1185">Reference proteome</keyword>
<dbReference type="InterPro" id="IPR007110">
    <property type="entry name" value="Ig-like_dom"/>
</dbReference>
<dbReference type="GO" id="GO:0042613">
    <property type="term" value="C:MHC class II protein complex"/>
    <property type="evidence" value="ECO:0007669"/>
    <property type="project" value="InterPro"/>
</dbReference>
<dbReference type="GO" id="GO:0019882">
    <property type="term" value="P:antigen processing and presentation"/>
    <property type="evidence" value="ECO:0007669"/>
    <property type="project" value="InterPro"/>
</dbReference>
<dbReference type="PANTHER" id="PTHR19944:SF99">
    <property type="entry name" value="HLA CLASS II HISTOCOMPATIBILITY ANTIGEN, DRB1 BETA CHAIN"/>
    <property type="match status" value="1"/>
</dbReference>
<evidence type="ECO:0000313" key="10">
    <source>
        <dbReference type="Proteomes" id="UP000265040"/>
    </source>
</evidence>
<organism evidence="9 10">
    <name type="scientific">Anabas testudineus</name>
    <name type="common">Climbing perch</name>
    <name type="synonym">Anthias testudineus</name>
    <dbReference type="NCBI Taxonomy" id="64144"/>
    <lineage>
        <taxon>Eukaryota</taxon>
        <taxon>Metazoa</taxon>
        <taxon>Chordata</taxon>
        <taxon>Craniata</taxon>
        <taxon>Vertebrata</taxon>
        <taxon>Euteleostomi</taxon>
        <taxon>Actinopterygii</taxon>
        <taxon>Neopterygii</taxon>
        <taxon>Teleostei</taxon>
        <taxon>Neoteleostei</taxon>
        <taxon>Acanthomorphata</taxon>
        <taxon>Anabantaria</taxon>
        <taxon>Anabantiformes</taxon>
        <taxon>Anabantoidei</taxon>
        <taxon>Anabantidae</taxon>
        <taxon>Anabas</taxon>
    </lineage>
</organism>
<keyword evidence="3 6" id="KW-1133">Transmembrane helix</keyword>
<dbReference type="Pfam" id="PF00969">
    <property type="entry name" value="MHC_II_beta"/>
    <property type="match status" value="1"/>
</dbReference>
<proteinExistence type="predicted"/>
<keyword evidence="6" id="KW-0472">Membrane</keyword>